<dbReference type="Proteomes" id="UP000008068">
    <property type="component" value="Unassembled WGS sequence"/>
</dbReference>
<dbReference type="PANTHER" id="PTHR21503">
    <property type="entry name" value="F-BOX-CONTAINING HYPOTHETICAL PROTEIN C.ELEGANS"/>
    <property type="match status" value="1"/>
</dbReference>
<evidence type="ECO:0000313" key="2">
    <source>
        <dbReference type="EMBL" id="EGT35189.1"/>
    </source>
</evidence>
<organism evidence="3">
    <name type="scientific">Caenorhabditis brenneri</name>
    <name type="common">Nematode worm</name>
    <dbReference type="NCBI Taxonomy" id="135651"/>
    <lineage>
        <taxon>Eukaryota</taxon>
        <taxon>Metazoa</taxon>
        <taxon>Ecdysozoa</taxon>
        <taxon>Nematoda</taxon>
        <taxon>Chromadorea</taxon>
        <taxon>Rhabditida</taxon>
        <taxon>Rhabditina</taxon>
        <taxon>Rhabditomorpha</taxon>
        <taxon>Rhabditoidea</taxon>
        <taxon>Rhabditidae</taxon>
        <taxon>Peloderinae</taxon>
        <taxon>Caenorhabditis</taxon>
    </lineage>
</organism>
<dbReference type="InterPro" id="IPR012885">
    <property type="entry name" value="F-box_Sdz-33"/>
</dbReference>
<dbReference type="EMBL" id="GL379920">
    <property type="protein sequence ID" value="EGT35189.1"/>
    <property type="molecule type" value="Genomic_DNA"/>
</dbReference>
<dbReference type="Pfam" id="PF07735">
    <property type="entry name" value="FBA_2"/>
    <property type="match status" value="1"/>
</dbReference>
<gene>
    <name evidence="2" type="ORF">CAEBREN_16760</name>
</gene>
<protein>
    <recommendedName>
        <fullName evidence="1">Sdz-33 F-box domain-containing protein</fullName>
    </recommendedName>
</protein>
<evidence type="ECO:0000259" key="1">
    <source>
        <dbReference type="Pfam" id="PF07735"/>
    </source>
</evidence>
<proteinExistence type="predicted"/>
<dbReference type="HOGENOM" id="CLU_048940_0_0_1"/>
<reference evidence="3" key="1">
    <citation type="submission" date="2011-07" db="EMBL/GenBank/DDBJ databases">
        <authorList>
            <consortium name="Caenorhabditis brenneri Sequencing and Analysis Consortium"/>
            <person name="Wilson R.K."/>
        </authorList>
    </citation>
    <scope>NUCLEOTIDE SEQUENCE [LARGE SCALE GENOMIC DNA]</scope>
    <source>
        <strain evidence="3">PB2801</strain>
    </source>
</reference>
<feature type="domain" description="Sdz-33 F-box" evidence="1">
    <location>
        <begin position="247"/>
        <end position="300"/>
    </location>
</feature>
<keyword evidence="3" id="KW-1185">Reference proteome</keyword>
<name>G0NPI6_CAEBE</name>
<dbReference type="PANTHER" id="PTHR21503:SF8">
    <property type="entry name" value="F-BOX ASSOCIATED DOMAIN-CONTAINING PROTEIN-RELATED"/>
    <property type="match status" value="1"/>
</dbReference>
<evidence type="ECO:0000313" key="3">
    <source>
        <dbReference type="Proteomes" id="UP000008068"/>
    </source>
</evidence>
<accession>G0NPI6</accession>
<dbReference type="AlphaFoldDB" id="G0NPI6"/>
<dbReference type="OMA" id="CTHFHIR"/>
<dbReference type="OrthoDB" id="361039at2759"/>
<dbReference type="InParanoid" id="G0NPI6"/>
<sequence>MPFDFLKFPYPVKQNFVDQMSNVDLVRVSLQNQRADNALKECGKMDVSFFKLTGEEMEKLEEFDILELFLSEAQRRVVLPEWNVEFHCCLNSNPFFSIACTHFHIRVFIDSIENIGKTVGIVRNLKIGDSVVPVVTVEYGEEPKILTYWDDKATGMNSIMDCFKSMFDFKINDLFIDGIDSETLRPVVNHINSTQILVIYVQVGPAPMLSDDDFKFILKNVSAIECFVSYLDLPQNFEYDGNILAKRVRICTGNWFKLHNLLMSTENESIFAYGTNYTKKDVQKFMKEWKAGKFPKLKELILGTEYRNDAVKIKGRGNTHALVHSGYIFWMEVQDN</sequence>